<reference evidence="2" key="1">
    <citation type="journal article" date="2019" name="Int. J. Syst. Evol. Microbiol.">
        <title>The Global Catalogue of Microorganisms (GCM) 10K type strain sequencing project: providing services to taxonomists for standard genome sequencing and annotation.</title>
        <authorList>
            <consortium name="The Broad Institute Genomics Platform"/>
            <consortium name="The Broad Institute Genome Sequencing Center for Infectious Disease"/>
            <person name="Wu L."/>
            <person name="Ma J."/>
        </authorList>
    </citation>
    <scope>NUCLEOTIDE SEQUENCE [LARGE SCALE GENOMIC DNA]</scope>
    <source>
        <strain evidence="2">CCM 7043</strain>
    </source>
</reference>
<dbReference type="SUPFAM" id="SSF52096">
    <property type="entry name" value="ClpP/crotonase"/>
    <property type="match status" value="1"/>
</dbReference>
<dbReference type="Proteomes" id="UP001597114">
    <property type="component" value="Unassembled WGS sequence"/>
</dbReference>
<dbReference type="EMBL" id="JBHUCO010000007">
    <property type="protein sequence ID" value="MFD1517211.1"/>
    <property type="molecule type" value="Genomic_DNA"/>
</dbReference>
<evidence type="ECO:0000313" key="1">
    <source>
        <dbReference type="EMBL" id="MFD1517211.1"/>
    </source>
</evidence>
<comment type="caution">
    <text evidence="1">The sequence shown here is derived from an EMBL/GenBank/DDBJ whole genome shotgun (WGS) entry which is preliminary data.</text>
</comment>
<dbReference type="RefSeq" id="WP_344718949.1">
    <property type="nucleotide sequence ID" value="NZ_BAAAUS010000002.1"/>
</dbReference>
<dbReference type="Gene3D" id="3.90.226.10">
    <property type="entry name" value="2-enoyl-CoA Hydratase, Chain A, domain 1"/>
    <property type="match status" value="1"/>
</dbReference>
<dbReference type="PANTHER" id="PTHR43459:SF1">
    <property type="entry name" value="EG:BACN32G11.4 PROTEIN"/>
    <property type="match status" value="1"/>
</dbReference>
<dbReference type="Pfam" id="PF00378">
    <property type="entry name" value="ECH_1"/>
    <property type="match status" value="1"/>
</dbReference>
<accession>A0ABW4EQF2</accession>
<gene>
    <name evidence="1" type="ORF">ACFSJD_06930</name>
</gene>
<keyword evidence="2" id="KW-1185">Reference proteome</keyword>
<dbReference type="InterPro" id="IPR029045">
    <property type="entry name" value="ClpP/crotonase-like_dom_sf"/>
</dbReference>
<sequence length="274" mass="29823">MNETPLQIERKSAEYWTVTFDNPPLNLLDPEVVLALRDLLAALEADEAVKVVVFNSADEDYFISHFDVVRAAEMPGPGPTGLPAWTDIVVRLARAPFVSIAAIRGRTRGVGSEFVLACDLRFASRERGILGQPEVGAALVPGGGALEALPRLVGRSRALEIVLAADDFDAATAERYGWINRAVADVDLYDVVDTIATRIAGFDRDALSTAKRIINQRAEPVSAEDINESAREFRRLAVSPAGRARVADLLARGMQQRSEFELNFGTELARTHPA</sequence>
<proteinExistence type="predicted"/>
<dbReference type="InterPro" id="IPR001753">
    <property type="entry name" value="Enoyl-CoA_hydra/iso"/>
</dbReference>
<name>A0ABW4EQF2_9PSEU</name>
<dbReference type="CDD" id="cd06558">
    <property type="entry name" value="crotonase-like"/>
    <property type="match status" value="1"/>
</dbReference>
<protein>
    <submittedName>
        <fullName evidence="1">Enoyl-CoA hydratase/isomerase family protein</fullName>
    </submittedName>
</protein>
<evidence type="ECO:0000313" key="2">
    <source>
        <dbReference type="Proteomes" id="UP001597114"/>
    </source>
</evidence>
<organism evidence="1 2">
    <name type="scientific">Pseudonocardia yunnanensis</name>
    <dbReference type="NCBI Taxonomy" id="58107"/>
    <lineage>
        <taxon>Bacteria</taxon>
        <taxon>Bacillati</taxon>
        <taxon>Actinomycetota</taxon>
        <taxon>Actinomycetes</taxon>
        <taxon>Pseudonocardiales</taxon>
        <taxon>Pseudonocardiaceae</taxon>
        <taxon>Pseudonocardia</taxon>
    </lineage>
</organism>
<dbReference type="PANTHER" id="PTHR43459">
    <property type="entry name" value="ENOYL-COA HYDRATASE"/>
    <property type="match status" value="1"/>
</dbReference>